<sequence>MSIEEEMGRSSRELPVPTISRITSLSQANATLSHCWSRLWIPGRHPTDENEQAQERQQLRIWLENWEKAFTDFLCSSMASMGGEDLTQCRVLKANHLTCTILASDVGPDATPQDFDGFEADFQAIVALAEAVLHARQRTISPQSASTGSTASPVDSAPPVGSLDIQAPLYIVMARCSNAGVWDRASRLSLQSRGL</sequence>
<dbReference type="GO" id="GO:0046872">
    <property type="term" value="F:metal ion binding"/>
    <property type="evidence" value="ECO:0007669"/>
    <property type="project" value="UniProtKB-KW"/>
</dbReference>
<dbReference type="InterPro" id="IPR052360">
    <property type="entry name" value="Transcr_Regulatory_Proteins"/>
</dbReference>
<gene>
    <name evidence="8" type="ORF">B0A54_08004</name>
</gene>
<proteinExistence type="predicted"/>
<dbReference type="PANTHER" id="PTHR36206">
    <property type="entry name" value="ASPERCRYPTIN BIOSYNTHESIS CLUSTER-SPECIFIC TRANSCRIPTION REGULATOR ATNN-RELATED"/>
    <property type="match status" value="1"/>
</dbReference>
<feature type="compositionally biased region" description="Polar residues" evidence="7">
    <location>
        <begin position="140"/>
        <end position="153"/>
    </location>
</feature>
<evidence type="ECO:0000313" key="9">
    <source>
        <dbReference type="Proteomes" id="UP000310066"/>
    </source>
</evidence>
<comment type="caution">
    <text evidence="8">The sequence shown here is derived from an EMBL/GenBank/DDBJ whole genome shotgun (WGS) entry which is preliminary data.</text>
</comment>
<evidence type="ECO:0000313" key="8">
    <source>
        <dbReference type="EMBL" id="TKA40735.1"/>
    </source>
</evidence>
<keyword evidence="1" id="KW-0479">Metal-binding</keyword>
<evidence type="ECO:0000256" key="7">
    <source>
        <dbReference type="SAM" id="MobiDB-lite"/>
    </source>
</evidence>
<evidence type="ECO:0000256" key="4">
    <source>
        <dbReference type="ARBA" id="ARBA00023125"/>
    </source>
</evidence>
<protein>
    <recommendedName>
        <fullName evidence="10">Transcription factor domain-containing protein</fullName>
    </recommendedName>
</protein>
<evidence type="ECO:0000256" key="6">
    <source>
        <dbReference type="ARBA" id="ARBA00023242"/>
    </source>
</evidence>
<dbReference type="PANTHER" id="PTHR36206:SF12">
    <property type="entry name" value="ASPERCRYPTIN BIOSYNTHESIS CLUSTER-SPECIFIC TRANSCRIPTION REGULATOR ATNN-RELATED"/>
    <property type="match status" value="1"/>
</dbReference>
<dbReference type="GO" id="GO:0003677">
    <property type="term" value="F:DNA binding"/>
    <property type="evidence" value="ECO:0007669"/>
    <property type="project" value="UniProtKB-KW"/>
</dbReference>
<organism evidence="8 9">
    <name type="scientific">Friedmanniomyces endolithicus</name>
    <dbReference type="NCBI Taxonomy" id="329885"/>
    <lineage>
        <taxon>Eukaryota</taxon>
        <taxon>Fungi</taxon>
        <taxon>Dikarya</taxon>
        <taxon>Ascomycota</taxon>
        <taxon>Pezizomycotina</taxon>
        <taxon>Dothideomycetes</taxon>
        <taxon>Dothideomycetidae</taxon>
        <taxon>Mycosphaerellales</taxon>
        <taxon>Teratosphaeriaceae</taxon>
        <taxon>Friedmanniomyces</taxon>
    </lineage>
</organism>
<accession>A0A4U0UZL5</accession>
<keyword evidence="6" id="KW-0539">Nucleus</keyword>
<name>A0A4U0UZL5_9PEZI</name>
<evidence type="ECO:0000256" key="5">
    <source>
        <dbReference type="ARBA" id="ARBA00023163"/>
    </source>
</evidence>
<evidence type="ECO:0000256" key="1">
    <source>
        <dbReference type="ARBA" id="ARBA00022723"/>
    </source>
</evidence>
<keyword evidence="2" id="KW-0862">Zinc</keyword>
<dbReference type="AlphaFoldDB" id="A0A4U0UZL5"/>
<evidence type="ECO:0000256" key="3">
    <source>
        <dbReference type="ARBA" id="ARBA00023015"/>
    </source>
</evidence>
<evidence type="ECO:0000256" key="2">
    <source>
        <dbReference type="ARBA" id="ARBA00022833"/>
    </source>
</evidence>
<evidence type="ECO:0008006" key="10">
    <source>
        <dbReference type="Google" id="ProtNLM"/>
    </source>
</evidence>
<feature type="region of interest" description="Disordered" evidence="7">
    <location>
        <begin position="140"/>
        <end position="159"/>
    </location>
</feature>
<dbReference type="OrthoDB" id="39175at2759"/>
<keyword evidence="5" id="KW-0804">Transcription</keyword>
<keyword evidence="4" id="KW-0238">DNA-binding</keyword>
<keyword evidence="3" id="KW-0805">Transcription regulation</keyword>
<dbReference type="EMBL" id="NAJP01000031">
    <property type="protein sequence ID" value="TKA40735.1"/>
    <property type="molecule type" value="Genomic_DNA"/>
</dbReference>
<dbReference type="Proteomes" id="UP000310066">
    <property type="component" value="Unassembled WGS sequence"/>
</dbReference>
<reference evidence="8 9" key="1">
    <citation type="submission" date="2017-03" db="EMBL/GenBank/DDBJ databases">
        <title>Genomes of endolithic fungi from Antarctica.</title>
        <authorList>
            <person name="Coleine C."/>
            <person name="Masonjones S."/>
            <person name="Stajich J.E."/>
        </authorList>
    </citation>
    <scope>NUCLEOTIDE SEQUENCE [LARGE SCALE GENOMIC DNA]</scope>
    <source>
        <strain evidence="8 9">CCFEE 5311</strain>
    </source>
</reference>